<dbReference type="PANTHER" id="PTHR34001">
    <property type="entry name" value="BLL7405 PROTEIN"/>
    <property type="match status" value="1"/>
</dbReference>
<evidence type="ECO:0000256" key="2">
    <source>
        <dbReference type="ARBA" id="ARBA00022729"/>
    </source>
</evidence>
<sequence length="139" mass="14065">FGLVSRGGDNGGFVGGGQVGYNYQIGSFVVGLETDIQYADLGGGRATFAPGAFLGDSNDGNWFGTVRARAGFAFDRALIYATGGFAYGDIGAGSTAFVAPDGTVFAGSSNGTNTGWVLGGGVEYAFTNNLTAKIEGLYV</sequence>
<evidence type="ECO:0000313" key="6">
    <source>
        <dbReference type="EMBL" id="KAB0264376.1"/>
    </source>
</evidence>
<keyword evidence="4" id="KW-0998">Cell outer membrane</keyword>
<gene>
    <name evidence="6" type="ORF">FEZ63_23380</name>
</gene>
<accession>A0A5N3P3R4</accession>
<proteinExistence type="predicted"/>
<comment type="subcellular location">
    <subcellularLocation>
        <location evidence="1">Cell outer membrane</location>
    </subcellularLocation>
</comment>
<organism evidence="6 7">
    <name type="scientific">Microvirga brassicacearum</name>
    <dbReference type="NCBI Taxonomy" id="2580413"/>
    <lineage>
        <taxon>Bacteria</taxon>
        <taxon>Pseudomonadati</taxon>
        <taxon>Pseudomonadota</taxon>
        <taxon>Alphaproteobacteria</taxon>
        <taxon>Hyphomicrobiales</taxon>
        <taxon>Methylobacteriaceae</taxon>
        <taxon>Microvirga</taxon>
    </lineage>
</organism>
<feature type="domain" description="Outer membrane protein beta-barrel" evidence="5">
    <location>
        <begin position="7"/>
        <end position="135"/>
    </location>
</feature>
<dbReference type="EMBL" id="VCMV01000074">
    <property type="protein sequence ID" value="KAB0264376.1"/>
    <property type="molecule type" value="Genomic_DNA"/>
</dbReference>
<dbReference type="InterPro" id="IPR051692">
    <property type="entry name" value="OMP-like"/>
</dbReference>
<comment type="caution">
    <text evidence="6">The sequence shown here is derived from an EMBL/GenBank/DDBJ whole genome shotgun (WGS) entry which is preliminary data.</text>
</comment>
<keyword evidence="7" id="KW-1185">Reference proteome</keyword>
<keyword evidence="3" id="KW-0472">Membrane</keyword>
<dbReference type="SUPFAM" id="SSF103515">
    <property type="entry name" value="Autotransporter"/>
    <property type="match status" value="1"/>
</dbReference>
<dbReference type="InterPro" id="IPR027385">
    <property type="entry name" value="Beta-barrel_OMP"/>
</dbReference>
<dbReference type="Pfam" id="PF13505">
    <property type="entry name" value="OMP_b-brl"/>
    <property type="match status" value="1"/>
</dbReference>
<evidence type="ECO:0000256" key="4">
    <source>
        <dbReference type="ARBA" id="ARBA00023237"/>
    </source>
</evidence>
<evidence type="ECO:0000256" key="3">
    <source>
        <dbReference type="ARBA" id="ARBA00023136"/>
    </source>
</evidence>
<evidence type="ECO:0000259" key="5">
    <source>
        <dbReference type="Pfam" id="PF13505"/>
    </source>
</evidence>
<reference evidence="6 7" key="1">
    <citation type="journal article" date="2019" name="Microorganisms">
        <title>Genome Insights into the Novel Species Microvirga brassicacearum, a Rapeseed Endophyte with Biotechnological Potential.</title>
        <authorList>
            <person name="Jimenez-Gomez A."/>
            <person name="Saati-Santamaria Z."/>
            <person name="Igual J.M."/>
            <person name="Rivas R."/>
            <person name="Mateos P.F."/>
            <person name="Garcia-Fraile P."/>
        </authorList>
    </citation>
    <scope>NUCLEOTIDE SEQUENCE [LARGE SCALE GENOMIC DNA]</scope>
    <source>
        <strain evidence="6 7">CDVBN77</strain>
    </source>
</reference>
<dbReference type="PANTHER" id="PTHR34001:SF3">
    <property type="entry name" value="BLL7405 PROTEIN"/>
    <property type="match status" value="1"/>
</dbReference>
<feature type="non-terminal residue" evidence="6">
    <location>
        <position position="139"/>
    </location>
</feature>
<keyword evidence="2" id="KW-0732">Signal</keyword>
<dbReference type="AlphaFoldDB" id="A0A5N3P3R4"/>
<dbReference type="Proteomes" id="UP000325684">
    <property type="component" value="Unassembled WGS sequence"/>
</dbReference>
<name>A0A5N3P3R4_9HYPH</name>
<dbReference type="Gene3D" id="2.40.160.20">
    <property type="match status" value="1"/>
</dbReference>
<dbReference type="OrthoDB" id="8455142at2"/>
<feature type="non-terminal residue" evidence="6">
    <location>
        <position position="1"/>
    </location>
</feature>
<evidence type="ECO:0000256" key="1">
    <source>
        <dbReference type="ARBA" id="ARBA00004442"/>
    </source>
</evidence>
<evidence type="ECO:0000313" key="7">
    <source>
        <dbReference type="Proteomes" id="UP000325684"/>
    </source>
</evidence>
<dbReference type="GO" id="GO:0009279">
    <property type="term" value="C:cell outer membrane"/>
    <property type="evidence" value="ECO:0007669"/>
    <property type="project" value="UniProtKB-SubCell"/>
</dbReference>
<dbReference type="InterPro" id="IPR036709">
    <property type="entry name" value="Autotransporte_beta_dom_sf"/>
</dbReference>
<protein>
    <submittedName>
        <fullName evidence="6">Porin family protein</fullName>
    </submittedName>
</protein>
<dbReference type="RefSeq" id="WP_150949574.1">
    <property type="nucleotide sequence ID" value="NZ_VCMV01000074.1"/>
</dbReference>